<gene>
    <name evidence="4" type="ORF">JOF56_005577</name>
</gene>
<sequence>MRVLLVAALITAVSPVTAGGPAAPPVNSLVAQADAASTPRLGWAPCTEHGLERYECAIADVPLDYARPRGVKRGLAVLRQRATSPHERIGTLFTAVGGPGGSGLSAAKDGLLSGELAARFDIVAFDQRGIGRSGQIHCFASAAEQEQFWADLPQPPANPAEERQATRASRTIAAKCSRQSQHLTTVDAARDLDLLRRAVGDSKLTYTGGSYASYLGEVYGALFGDRVRALQLNAMIDPTAYTNDALGLLWDRSAGTEEVFREFARYCTAPGCAFAGPDVLGRNARLLDRLREAPITVGQGKDALQVRYRYVVPAHASLLYDTQHGWPALGTLLAELEKGPAGSAQTVKDILSAAVSRPDFLDSFIAISCVDVGVPRVPGLWSTMAESFDVHAPHYGRHWLYLALPCATWQTPPQRYTGSWRLRSATPALLINNRFDPVTPLSSARNALRELGNARLVVVEGHGHDITGSCTDRLRSQYLIDLKLPAPGTSCRPDRPPFGTQANRL</sequence>
<dbReference type="RefSeq" id="WP_307855280.1">
    <property type="nucleotide sequence ID" value="NZ_JAGINW010000001.1"/>
</dbReference>
<comment type="caution">
    <text evidence="4">The sequence shown here is derived from an EMBL/GenBank/DDBJ whole genome shotgun (WGS) entry which is preliminary data.</text>
</comment>
<accession>A0ABS4TL95</accession>
<evidence type="ECO:0000256" key="1">
    <source>
        <dbReference type="SAM" id="SignalP"/>
    </source>
</evidence>
<dbReference type="InterPro" id="IPR029058">
    <property type="entry name" value="AB_hydrolase_fold"/>
</dbReference>
<dbReference type="Gene3D" id="3.40.50.1820">
    <property type="entry name" value="alpha/beta hydrolase"/>
    <property type="match status" value="1"/>
</dbReference>
<proteinExistence type="predicted"/>
<organism evidence="4 5">
    <name type="scientific">Kibdelosporangium banguiense</name>
    <dbReference type="NCBI Taxonomy" id="1365924"/>
    <lineage>
        <taxon>Bacteria</taxon>
        <taxon>Bacillati</taxon>
        <taxon>Actinomycetota</taxon>
        <taxon>Actinomycetes</taxon>
        <taxon>Pseudonocardiales</taxon>
        <taxon>Pseudonocardiaceae</taxon>
        <taxon>Kibdelosporangium</taxon>
    </lineage>
</organism>
<reference evidence="4 5" key="1">
    <citation type="submission" date="2021-03" db="EMBL/GenBank/DDBJ databases">
        <title>Sequencing the genomes of 1000 actinobacteria strains.</title>
        <authorList>
            <person name="Klenk H.-P."/>
        </authorList>
    </citation>
    <scope>NUCLEOTIDE SEQUENCE [LARGE SCALE GENOMIC DNA]</scope>
    <source>
        <strain evidence="4 5">DSM 46670</strain>
    </source>
</reference>
<keyword evidence="5" id="KW-1185">Reference proteome</keyword>
<evidence type="ECO:0000313" key="5">
    <source>
        <dbReference type="Proteomes" id="UP001519332"/>
    </source>
</evidence>
<dbReference type="EMBL" id="JAGINW010000001">
    <property type="protein sequence ID" value="MBP2325192.1"/>
    <property type="molecule type" value="Genomic_DNA"/>
</dbReference>
<dbReference type="Proteomes" id="UP001519332">
    <property type="component" value="Unassembled WGS sequence"/>
</dbReference>
<feature type="signal peptide" evidence="1">
    <location>
        <begin position="1"/>
        <end position="18"/>
    </location>
</feature>
<feature type="chain" id="PRO_5047408468" evidence="1">
    <location>
        <begin position="19"/>
        <end position="505"/>
    </location>
</feature>
<evidence type="ECO:0000259" key="2">
    <source>
        <dbReference type="Pfam" id="PF00561"/>
    </source>
</evidence>
<dbReference type="Pfam" id="PF00561">
    <property type="entry name" value="Abhydrolase_1"/>
    <property type="match status" value="1"/>
</dbReference>
<dbReference type="PANTHER" id="PTHR43722">
    <property type="entry name" value="PROLINE IMINOPEPTIDASE"/>
    <property type="match status" value="1"/>
</dbReference>
<dbReference type="SUPFAM" id="SSF53474">
    <property type="entry name" value="alpha/beta-Hydrolases"/>
    <property type="match status" value="1"/>
</dbReference>
<evidence type="ECO:0000313" key="4">
    <source>
        <dbReference type="EMBL" id="MBP2325192.1"/>
    </source>
</evidence>
<dbReference type="InterPro" id="IPR000073">
    <property type="entry name" value="AB_hydrolase_1"/>
</dbReference>
<name>A0ABS4TL95_9PSEU</name>
<dbReference type="InterPro" id="IPR005944">
    <property type="entry name" value="Pro_iminopeptidase"/>
</dbReference>
<dbReference type="InterPro" id="IPR013595">
    <property type="entry name" value="Pept_S33_TAP-like_C"/>
</dbReference>
<protein>
    <submittedName>
        <fullName evidence="4">Pimeloyl-ACP methyl ester carboxylesterase</fullName>
    </submittedName>
</protein>
<dbReference type="PANTHER" id="PTHR43722:SF1">
    <property type="entry name" value="PROLINE IMINOPEPTIDASE"/>
    <property type="match status" value="1"/>
</dbReference>
<keyword evidence="1" id="KW-0732">Signal</keyword>
<feature type="domain" description="Peptidase S33 tripeptidyl aminopeptidase-like C-terminal" evidence="3">
    <location>
        <begin position="393"/>
        <end position="491"/>
    </location>
</feature>
<evidence type="ECO:0000259" key="3">
    <source>
        <dbReference type="Pfam" id="PF08386"/>
    </source>
</evidence>
<feature type="domain" description="AB hydrolase-1" evidence="2">
    <location>
        <begin position="97"/>
        <end position="247"/>
    </location>
</feature>
<dbReference type="Pfam" id="PF08386">
    <property type="entry name" value="Abhydrolase_4"/>
    <property type="match status" value="1"/>
</dbReference>